<keyword evidence="1" id="KW-0175">Coiled coil</keyword>
<name>A0A2H3JRQ1_WOLCO</name>
<feature type="coiled-coil region" evidence="1">
    <location>
        <begin position="219"/>
        <end position="282"/>
    </location>
</feature>
<dbReference type="SUPFAM" id="SSF52540">
    <property type="entry name" value="P-loop containing nucleoside triphosphate hydrolases"/>
    <property type="match status" value="1"/>
</dbReference>
<evidence type="ECO:0000259" key="2">
    <source>
        <dbReference type="SMART" id="SM00382"/>
    </source>
</evidence>
<organism evidence="3 4">
    <name type="scientific">Wolfiporia cocos (strain MD-104)</name>
    <name type="common">Brown rot fungus</name>
    <dbReference type="NCBI Taxonomy" id="742152"/>
    <lineage>
        <taxon>Eukaryota</taxon>
        <taxon>Fungi</taxon>
        <taxon>Dikarya</taxon>
        <taxon>Basidiomycota</taxon>
        <taxon>Agaricomycotina</taxon>
        <taxon>Agaricomycetes</taxon>
        <taxon>Polyporales</taxon>
        <taxon>Phaeolaceae</taxon>
        <taxon>Wolfiporia</taxon>
    </lineage>
</organism>
<dbReference type="EMBL" id="KB467942">
    <property type="protein sequence ID" value="PCH38687.1"/>
    <property type="molecule type" value="Genomic_DNA"/>
</dbReference>
<dbReference type="OMA" id="HATCEDA"/>
<evidence type="ECO:0000256" key="1">
    <source>
        <dbReference type="SAM" id="Coils"/>
    </source>
</evidence>
<dbReference type="InterPro" id="IPR003593">
    <property type="entry name" value="AAA+_ATPase"/>
</dbReference>
<dbReference type="AlphaFoldDB" id="A0A2H3JRQ1"/>
<accession>A0A2H3JRQ1</accession>
<evidence type="ECO:0000313" key="3">
    <source>
        <dbReference type="EMBL" id="PCH38687.1"/>
    </source>
</evidence>
<dbReference type="InterPro" id="IPR027417">
    <property type="entry name" value="P-loop_NTPase"/>
</dbReference>
<dbReference type="OrthoDB" id="8954335at2759"/>
<gene>
    <name evidence="3" type="ORF">WOLCODRAFT_136395</name>
</gene>
<dbReference type="SMART" id="SM00382">
    <property type="entry name" value="AAA"/>
    <property type="match status" value="1"/>
</dbReference>
<dbReference type="Gene3D" id="3.40.50.300">
    <property type="entry name" value="P-loop containing nucleotide triphosphate hydrolases"/>
    <property type="match status" value="1"/>
</dbReference>
<keyword evidence="4" id="KW-1185">Reference proteome</keyword>
<dbReference type="InterPro" id="IPR006073">
    <property type="entry name" value="GTP-bd"/>
</dbReference>
<evidence type="ECO:0000313" key="4">
    <source>
        <dbReference type="Proteomes" id="UP000218811"/>
    </source>
</evidence>
<feature type="domain" description="AAA+ ATPase" evidence="2">
    <location>
        <begin position="8"/>
        <end position="158"/>
    </location>
</feature>
<sequence length="328" mass="37648">MSTSYSKPMRLIAVTGPTGAGKTTFINKVCGSKLREGVSMHSCTDRVQIARWAMANQDIIMIDTPGFDDTTRSRADILRDIARFLEQTYEKGRKLDGLIYMHRISDNRVGGIARENFGLFTKICGDEAMRIVSIVTTMWEFVPEQVGASRELELKQKTIFFKDAIDHGARMERHFNDEASAKMIVMSFLQTGPQTLQLQKEMVDDHKLLPETAAGTQLQIHLQNEAESYRKQLQDQRSQLSAALAAQNAAHQEEVQELKEANQRLHERLSKVQLDMRKLLDESTRDTAWRRTMGQMGRIGRRKVFRLSRDAHVEYRGWNCFDIFNFDN</sequence>
<dbReference type="STRING" id="742152.A0A2H3JRQ1"/>
<protein>
    <recommendedName>
        <fullName evidence="2">AAA+ ATPase domain-containing protein</fullName>
    </recommendedName>
</protein>
<dbReference type="CDD" id="cd00882">
    <property type="entry name" value="Ras_like_GTPase"/>
    <property type="match status" value="1"/>
</dbReference>
<reference evidence="3 4" key="1">
    <citation type="journal article" date="2012" name="Science">
        <title>The Paleozoic origin of enzymatic lignin decomposition reconstructed from 31 fungal genomes.</title>
        <authorList>
            <person name="Floudas D."/>
            <person name="Binder M."/>
            <person name="Riley R."/>
            <person name="Barry K."/>
            <person name="Blanchette R.A."/>
            <person name="Henrissat B."/>
            <person name="Martinez A.T."/>
            <person name="Otillar R."/>
            <person name="Spatafora J.W."/>
            <person name="Yadav J.S."/>
            <person name="Aerts A."/>
            <person name="Benoit I."/>
            <person name="Boyd A."/>
            <person name="Carlson A."/>
            <person name="Copeland A."/>
            <person name="Coutinho P.M."/>
            <person name="de Vries R.P."/>
            <person name="Ferreira P."/>
            <person name="Findley K."/>
            <person name="Foster B."/>
            <person name="Gaskell J."/>
            <person name="Glotzer D."/>
            <person name="Gorecki P."/>
            <person name="Heitman J."/>
            <person name="Hesse C."/>
            <person name="Hori C."/>
            <person name="Igarashi K."/>
            <person name="Jurgens J.A."/>
            <person name="Kallen N."/>
            <person name="Kersten P."/>
            <person name="Kohler A."/>
            <person name="Kuees U."/>
            <person name="Kumar T.K.A."/>
            <person name="Kuo A."/>
            <person name="LaButti K."/>
            <person name="Larrondo L.F."/>
            <person name="Lindquist E."/>
            <person name="Ling A."/>
            <person name="Lombard V."/>
            <person name="Lucas S."/>
            <person name="Lundell T."/>
            <person name="Martin R."/>
            <person name="McLaughlin D.J."/>
            <person name="Morgenstern I."/>
            <person name="Morin E."/>
            <person name="Murat C."/>
            <person name="Nagy L.G."/>
            <person name="Nolan M."/>
            <person name="Ohm R.A."/>
            <person name="Patyshakuliyeva A."/>
            <person name="Rokas A."/>
            <person name="Ruiz-Duenas F.J."/>
            <person name="Sabat G."/>
            <person name="Salamov A."/>
            <person name="Samejima M."/>
            <person name="Schmutz J."/>
            <person name="Slot J.C."/>
            <person name="St John F."/>
            <person name="Stenlid J."/>
            <person name="Sun H."/>
            <person name="Sun S."/>
            <person name="Syed K."/>
            <person name="Tsang A."/>
            <person name="Wiebenga A."/>
            <person name="Young D."/>
            <person name="Pisabarro A."/>
            <person name="Eastwood D.C."/>
            <person name="Martin F."/>
            <person name="Cullen D."/>
            <person name="Grigoriev I.V."/>
            <person name="Hibbett D.S."/>
        </authorList>
    </citation>
    <scope>NUCLEOTIDE SEQUENCE [LARGE SCALE GENOMIC DNA]</scope>
    <source>
        <strain evidence="3 4">MD-104</strain>
    </source>
</reference>
<dbReference type="Proteomes" id="UP000218811">
    <property type="component" value="Unassembled WGS sequence"/>
</dbReference>
<proteinExistence type="predicted"/>
<dbReference type="Pfam" id="PF01926">
    <property type="entry name" value="MMR_HSR1"/>
    <property type="match status" value="1"/>
</dbReference>
<dbReference type="GO" id="GO:0005525">
    <property type="term" value="F:GTP binding"/>
    <property type="evidence" value="ECO:0007669"/>
    <property type="project" value="InterPro"/>
</dbReference>